<keyword evidence="1" id="KW-1133">Transmembrane helix</keyword>
<gene>
    <name evidence="3" type="ORF">J1777_06840</name>
</gene>
<dbReference type="PANTHER" id="PTHR44757:SF2">
    <property type="entry name" value="BIOFILM ARCHITECTURE MAINTENANCE PROTEIN MBAA"/>
    <property type="match status" value="1"/>
</dbReference>
<name>A0A939GWS6_9BURK</name>
<dbReference type="Gene3D" id="3.30.450.20">
    <property type="entry name" value="PAS domain"/>
    <property type="match status" value="1"/>
</dbReference>
<dbReference type="PANTHER" id="PTHR44757">
    <property type="entry name" value="DIGUANYLATE CYCLASE DGCP"/>
    <property type="match status" value="1"/>
</dbReference>
<proteinExistence type="predicted"/>
<keyword evidence="1" id="KW-0472">Membrane</keyword>
<comment type="caution">
    <text evidence="3">The sequence shown here is derived from an EMBL/GenBank/DDBJ whole genome shotgun (WGS) entry which is preliminary data.</text>
</comment>
<keyword evidence="1" id="KW-0812">Transmembrane</keyword>
<protein>
    <submittedName>
        <fullName evidence="3">Sensor domain-containing diguanylate cyclase</fullName>
    </submittedName>
</protein>
<dbReference type="EMBL" id="JAFNME010000011">
    <property type="protein sequence ID" value="MBO1249549.1"/>
    <property type="molecule type" value="Genomic_DNA"/>
</dbReference>
<feature type="transmembrane region" description="Helical" evidence="1">
    <location>
        <begin position="250"/>
        <end position="271"/>
    </location>
</feature>
<dbReference type="NCBIfam" id="TIGR00229">
    <property type="entry name" value="sensory_box"/>
    <property type="match status" value="1"/>
</dbReference>
<dbReference type="PROSITE" id="PS50887">
    <property type="entry name" value="GGDEF"/>
    <property type="match status" value="1"/>
</dbReference>
<dbReference type="InterPro" id="IPR000160">
    <property type="entry name" value="GGDEF_dom"/>
</dbReference>
<dbReference type="Pfam" id="PF00990">
    <property type="entry name" value="GGDEF"/>
    <property type="match status" value="1"/>
</dbReference>
<dbReference type="RefSeq" id="WP_207575066.1">
    <property type="nucleotide sequence ID" value="NZ_JAFNME010000011.1"/>
</dbReference>
<keyword evidence="4" id="KW-1185">Reference proteome</keyword>
<organism evidence="3 4">
    <name type="scientific">Comamonas denitrificans</name>
    <dbReference type="NCBI Taxonomy" id="117506"/>
    <lineage>
        <taxon>Bacteria</taxon>
        <taxon>Pseudomonadati</taxon>
        <taxon>Pseudomonadota</taxon>
        <taxon>Betaproteobacteria</taxon>
        <taxon>Burkholderiales</taxon>
        <taxon>Comamonadaceae</taxon>
        <taxon>Comamonas</taxon>
    </lineage>
</organism>
<feature type="transmembrane region" description="Helical" evidence="1">
    <location>
        <begin position="12"/>
        <end position="32"/>
    </location>
</feature>
<dbReference type="InterPro" id="IPR035965">
    <property type="entry name" value="PAS-like_dom_sf"/>
</dbReference>
<dbReference type="InterPro" id="IPR043128">
    <property type="entry name" value="Rev_trsase/Diguanyl_cyclase"/>
</dbReference>
<dbReference type="Proteomes" id="UP000664731">
    <property type="component" value="Unassembled WGS sequence"/>
</dbReference>
<dbReference type="Gene3D" id="3.30.70.270">
    <property type="match status" value="1"/>
</dbReference>
<evidence type="ECO:0000313" key="4">
    <source>
        <dbReference type="Proteomes" id="UP000664731"/>
    </source>
</evidence>
<dbReference type="CDD" id="cd01949">
    <property type="entry name" value="GGDEF"/>
    <property type="match status" value="1"/>
</dbReference>
<sequence length="588" mass="64130">MARSPRAGASGVIAAVWLAIVLAGIGGAALTWQTSQAQWQQQQQGQQRFILQAWAQQLTLRLEGYQRVLLGMVHLVQTHGLERVQHEKIFAAGFESVFFVPLDGPAQTLVPMQPHPSGAAASFSPVEHRLLQRAQAQGGLAVAAQARQAEWVQLTWVQPLRNSQGQLSGMLLARTQLPPSLLLPNFLDSTEGAADWVFSLQDKDSGWSLQSQMQDGVQKTVPALAVETLALAAPAWVLQSQLTAAAPALVWPWQGLVLLGLVLCMAVAYGVRHQWRIGGQGASAGPRGVRAHATPKRNSALRWNGFLQASPGAMWVVQGPLIQAANAHACTLLGYAPEFLTGAWLHYLLLEHSQQHTIQQAVLTHGHYRGWVPLRKADGAAVWVEVSAYRLDTTDDACDATAATVWQLWTHWSQLPICTNPAQAGVVAQEDLLHWLQAHHQHYQRQEEAAHPQPATGSLLFIDIDCLGALNEAVDRAFGDQVLAWIGQLLRQTVLPIGRAVHLGGDEFAAILPTVGQAHALMIGEQLCQQVHDWQPQWQGEKHWISISIGVVAWDARLHDGPSILRAADMACYQAKRKGKAQVVVGML</sequence>
<accession>A0A939GWS6</accession>
<dbReference type="SMART" id="SM00267">
    <property type="entry name" value="GGDEF"/>
    <property type="match status" value="1"/>
</dbReference>
<dbReference type="InterPro" id="IPR029787">
    <property type="entry name" value="Nucleotide_cyclase"/>
</dbReference>
<reference evidence="3" key="1">
    <citation type="submission" date="2021-03" db="EMBL/GenBank/DDBJ databases">
        <title>Comamonas denitrificans.</title>
        <authorList>
            <person name="Finster K."/>
        </authorList>
    </citation>
    <scope>NUCLEOTIDE SEQUENCE</scope>
    <source>
        <strain evidence="3">MM2021_4</strain>
    </source>
</reference>
<dbReference type="SUPFAM" id="SSF55073">
    <property type="entry name" value="Nucleotide cyclase"/>
    <property type="match status" value="1"/>
</dbReference>
<evidence type="ECO:0000256" key="1">
    <source>
        <dbReference type="SAM" id="Phobius"/>
    </source>
</evidence>
<evidence type="ECO:0000259" key="2">
    <source>
        <dbReference type="PROSITE" id="PS50887"/>
    </source>
</evidence>
<evidence type="ECO:0000313" key="3">
    <source>
        <dbReference type="EMBL" id="MBO1249549.1"/>
    </source>
</evidence>
<feature type="domain" description="GGDEF" evidence="2">
    <location>
        <begin position="455"/>
        <end position="588"/>
    </location>
</feature>
<dbReference type="CDD" id="cd00130">
    <property type="entry name" value="PAS"/>
    <property type="match status" value="1"/>
</dbReference>
<dbReference type="AlphaFoldDB" id="A0A939GWS6"/>
<dbReference type="SUPFAM" id="SSF55785">
    <property type="entry name" value="PYP-like sensor domain (PAS domain)"/>
    <property type="match status" value="1"/>
</dbReference>
<dbReference type="NCBIfam" id="TIGR00254">
    <property type="entry name" value="GGDEF"/>
    <property type="match status" value="1"/>
</dbReference>
<dbReference type="InterPro" id="IPR000014">
    <property type="entry name" value="PAS"/>
</dbReference>
<dbReference type="InterPro" id="IPR052155">
    <property type="entry name" value="Biofilm_reg_signaling"/>
</dbReference>